<gene>
    <name evidence="2" type="ORF">BST26_02815</name>
</gene>
<keyword evidence="1" id="KW-0812">Transmembrane</keyword>
<dbReference type="EMBL" id="MVHS01000004">
    <property type="protein sequence ID" value="ORA73400.1"/>
    <property type="molecule type" value="Genomic_DNA"/>
</dbReference>
<reference evidence="2 3" key="1">
    <citation type="submission" date="2016-12" db="EMBL/GenBank/DDBJ databases">
        <title>The new phylogeny of genus Mycobacterium.</title>
        <authorList>
            <person name="Tortoli E."/>
            <person name="Trovato A."/>
            <person name="Cirillo D.M."/>
        </authorList>
    </citation>
    <scope>NUCLEOTIDE SEQUENCE [LARGE SCALE GENOMIC DNA]</scope>
    <source>
        <strain evidence="2 3">DSM 45130</strain>
    </source>
</reference>
<evidence type="ECO:0008006" key="4">
    <source>
        <dbReference type="Google" id="ProtNLM"/>
    </source>
</evidence>
<dbReference type="STRING" id="444597.BST26_02815"/>
<dbReference type="InterPro" id="IPR049790">
    <property type="entry name" value="Rv3655c/TadE"/>
</dbReference>
<evidence type="ECO:0000313" key="3">
    <source>
        <dbReference type="Proteomes" id="UP000192801"/>
    </source>
</evidence>
<dbReference type="OrthoDB" id="4481209at2"/>
<evidence type="ECO:0000313" key="2">
    <source>
        <dbReference type="EMBL" id="ORA73400.1"/>
    </source>
</evidence>
<accession>A0A1X0DNG7</accession>
<name>A0A1X0DNG7_9MYCO</name>
<evidence type="ECO:0000256" key="1">
    <source>
        <dbReference type="SAM" id="Phobius"/>
    </source>
</evidence>
<proteinExistence type="predicted"/>
<dbReference type="NCBIfam" id="NF041390">
    <property type="entry name" value="TadE_Rv3655c"/>
    <property type="match status" value="1"/>
</dbReference>
<sequence>MTDATRDTGSSTVEAALAIATLTVVAVLLLAGFSALSAQVRCVDAAREAARLVARGEPAARDASALDVARGIAPPGARIQIVRAPGDLIRVQVAVPAPLLPGITVTGNAVAVAEP</sequence>
<keyword evidence="1" id="KW-0472">Membrane</keyword>
<protein>
    <recommendedName>
        <fullName evidence="4">Pilus assembly protein TadE</fullName>
    </recommendedName>
</protein>
<dbReference type="Proteomes" id="UP000192801">
    <property type="component" value="Unassembled WGS sequence"/>
</dbReference>
<comment type="caution">
    <text evidence="2">The sequence shown here is derived from an EMBL/GenBank/DDBJ whole genome shotgun (WGS) entry which is preliminary data.</text>
</comment>
<feature type="transmembrane region" description="Helical" evidence="1">
    <location>
        <begin position="15"/>
        <end position="38"/>
    </location>
</feature>
<organism evidence="2 3">
    <name type="scientific">Mycolicibacterium insubricum</name>
    <dbReference type="NCBI Taxonomy" id="444597"/>
    <lineage>
        <taxon>Bacteria</taxon>
        <taxon>Bacillati</taxon>
        <taxon>Actinomycetota</taxon>
        <taxon>Actinomycetes</taxon>
        <taxon>Mycobacteriales</taxon>
        <taxon>Mycobacteriaceae</taxon>
        <taxon>Mycolicibacterium</taxon>
    </lineage>
</organism>
<keyword evidence="1" id="KW-1133">Transmembrane helix</keyword>
<dbReference type="AlphaFoldDB" id="A0A1X0DNG7"/>
<keyword evidence="3" id="KW-1185">Reference proteome</keyword>